<dbReference type="Proteomes" id="UP000254808">
    <property type="component" value="Chromosome"/>
</dbReference>
<name>A0A345UG52_9BACT</name>
<proteinExistence type="predicted"/>
<organism evidence="2 3">
    <name type="scientific">Cyclonatronum proteinivorum</name>
    <dbReference type="NCBI Taxonomy" id="1457365"/>
    <lineage>
        <taxon>Bacteria</taxon>
        <taxon>Pseudomonadati</taxon>
        <taxon>Balneolota</taxon>
        <taxon>Balneolia</taxon>
        <taxon>Balneolales</taxon>
        <taxon>Cyclonatronaceae</taxon>
        <taxon>Cyclonatronum</taxon>
    </lineage>
</organism>
<keyword evidence="1" id="KW-0812">Transmembrane</keyword>
<keyword evidence="3" id="KW-1185">Reference proteome</keyword>
<accession>A0A345UG52</accession>
<protein>
    <submittedName>
        <fullName evidence="2">Uncharacterized protein</fullName>
    </submittedName>
</protein>
<gene>
    <name evidence="2" type="ORF">CYPRO_0166</name>
</gene>
<sequence length="84" mass="9653">MWKEIGDFWIGSRALNFWTLMYWIRVSALFALMARGFIGLGGLMLISLRMTRNAEIKKQGVCRRFGSVRFGTKDRDAHGVSPQK</sequence>
<keyword evidence="1" id="KW-0472">Membrane</keyword>
<dbReference type="EMBL" id="CP027806">
    <property type="protein sequence ID" value="AXI99453.1"/>
    <property type="molecule type" value="Genomic_DNA"/>
</dbReference>
<evidence type="ECO:0000313" key="2">
    <source>
        <dbReference type="EMBL" id="AXI99453.1"/>
    </source>
</evidence>
<dbReference type="AlphaFoldDB" id="A0A345UG52"/>
<dbReference type="KEGG" id="cprv:CYPRO_0166"/>
<reference evidence="2 3" key="1">
    <citation type="submission" date="2018-03" db="EMBL/GenBank/DDBJ databases">
        <title>Phenotypic and genomic properties of Cyclonatronum proteinivorum gen. nov., sp. nov., a haloalkaliphilic bacteroidete from soda lakes possessing Na+-translocating rhodopsin.</title>
        <authorList>
            <person name="Toshchakov S.V."/>
            <person name="Korzhenkov A."/>
            <person name="Samarov N.I."/>
            <person name="Kublanov I.V."/>
            <person name="Muntyan M.S."/>
            <person name="Sorokin D.Y."/>
        </authorList>
    </citation>
    <scope>NUCLEOTIDE SEQUENCE [LARGE SCALE GENOMIC DNA]</scope>
    <source>
        <strain evidence="2 3">Omega</strain>
    </source>
</reference>
<keyword evidence="1" id="KW-1133">Transmembrane helix</keyword>
<evidence type="ECO:0000313" key="3">
    <source>
        <dbReference type="Proteomes" id="UP000254808"/>
    </source>
</evidence>
<feature type="transmembrane region" description="Helical" evidence="1">
    <location>
        <begin position="20"/>
        <end position="48"/>
    </location>
</feature>
<evidence type="ECO:0000256" key="1">
    <source>
        <dbReference type="SAM" id="Phobius"/>
    </source>
</evidence>